<sequence length="62" mass="7226">MESFVRFRCQDELFSNMMARPFGSGDSEEEKYSRAQMYMNEVNEVGMFIAQFALATGKSRRL</sequence>
<feature type="non-terminal residue" evidence="1">
    <location>
        <position position="62"/>
    </location>
</feature>
<keyword evidence="2" id="KW-1185">Reference proteome</keyword>
<dbReference type="AlphaFoldDB" id="A0A2G9T5J4"/>
<evidence type="ECO:0000313" key="2">
    <source>
        <dbReference type="Proteomes" id="UP000230423"/>
    </source>
</evidence>
<protein>
    <submittedName>
        <fullName evidence="1">Uncharacterized protein</fullName>
    </submittedName>
</protein>
<dbReference type="EMBL" id="KZ417343">
    <property type="protein sequence ID" value="PIO53198.1"/>
    <property type="molecule type" value="Genomic_DNA"/>
</dbReference>
<reference evidence="1 2" key="1">
    <citation type="submission" date="2015-09" db="EMBL/GenBank/DDBJ databases">
        <title>Draft genome of the parasitic nematode Teladorsagia circumcincta isolate WARC Sus (inbred).</title>
        <authorList>
            <person name="Mitreva M."/>
        </authorList>
    </citation>
    <scope>NUCLEOTIDE SEQUENCE [LARGE SCALE GENOMIC DNA]</scope>
    <source>
        <strain evidence="1 2">S</strain>
    </source>
</reference>
<dbReference type="Proteomes" id="UP000230423">
    <property type="component" value="Unassembled WGS sequence"/>
</dbReference>
<proteinExistence type="predicted"/>
<dbReference type="OrthoDB" id="275876at2759"/>
<accession>A0A2G9T5J4</accession>
<organism evidence="1 2">
    <name type="scientific">Teladorsagia circumcincta</name>
    <name type="common">Brown stomach worm</name>
    <name type="synonym">Ostertagia circumcincta</name>
    <dbReference type="NCBI Taxonomy" id="45464"/>
    <lineage>
        <taxon>Eukaryota</taxon>
        <taxon>Metazoa</taxon>
        <taxon>Ecdysozoa</taxon>
        <taxon>Nematoda</taxon>
        <taxon>Chromadorea</taxon>
        <taxon>Rhabditida</taxon>
        <taxon>Rhabditina</taxon>
        <taxon>Rhabditomorpha</taxon>
        <taxon>Strongyloidea</taxon>
        <taxon>Trichostrongylidae</taxon>
        <taxon>Teladorsagia</taxon>
    </lineage>
</organism>
<evidence type="ECO:0000313" key="1">
    <source>
        <dbReference type="EMBL" id="PIO53198.1"/>
    </source>
</evidence>
<gene>
    <name evidence="1" type="ORF">TELCIR_25477</name>
</gene>
<name>A0A2G9T5J4_TELCI</name>